<dbReference type="Pfam" id="PF00501">
    <property type="entry name" value="AMP-binding"/>
    <property type="match status" value="1"/>
</dbReference>
<feature type="domain" description="AMP-binding enzyme C-terminal" evidence="7">
    <location>
        <begin position="413"/>
        <end position="488"/>
    </location>
</feature>
<evidence type="ECO:0000256" key="1">
    <source>
        <dbReference type="ARBA" id="ARBA00006432"/>
    </source>
</evidence>
<keyword evidence="9" id="KW-1185">Reference proteome</keyword>
<comment type="similarity">
    <text evidence="1">Belongs to the ATP-dependent AMP-binding enzyme family.</text>
</comment>
<evidence type="ECO:0000313" key="8">
    <source>
        <dbReference type="EMBL" id="MCT2559566.1"/>
    </source>
</evidence>
<dbReference type="InterPro" id="IPR025110">
    <property type="entry name" value="AMP-bd_C"/>
</dbReference>
<dbReference type="FunFam" id="3.30.300.30:FF:000008">
    <property type="entry name" value="2,3-dihydroxybenzoate-AMP ligase"/>
    <property type="match status" value="1"/>
</dbReference>
<keyword evidence="2 8" id="KW-0436">Ligase</keyword>
<evidence type="ECO:0000313" key="9">
    <source>
        <dbReference type="Proteomes" id="UP001142648"/>
    </source>
</evidence>
<dbReference type="Proteomes" id="UP001142648">
    <property type="component" value="Unassembled WGS sequence"/>
</dbReference>
<dbReference type="AlphaFoldDB" id="A0A9X2W2D9"/>
<evidence type="ECO:0000259" key="6">
    <source>
        <dbReference type="Pfam" id="PF00501"/>
    </source>
</evidence>
<protein>
    <recommendedName>
        <fullName evidence="5">3-methylmercaptopropionyl-CoA ligase</fullName>
        <ecNumber evidence="4">6.2.1.44</ecNumber>
    </recommendedName>
</protein>
<dbReference type="EMBL" id="JAOAMV010000005">
    <property type="protein sequence ID" value="MCT2559566.1"/>
    <property type="molecule type" value="Genomic_DNA"/>
</dbReference>
<dbReference type="GO" id="GO:0006631">
    <property type="term" value="P:fatty acid metabolic process"/>
    <property type="evidence" value="ECO:0007669"/>
    <property type="project" value="TreeGrafter"/>
</dbReference>
<dbReference type="Pfam" id="PF13193">
    <property type="entry name" value="AMP-binding_C"/>
    <property type="match status" value="1"/>
</dbReference>
<dbReference type="InterPro" id="IPR000873">
    <property type="entry name" value="AMP-dep_synth/lig_dom"/>
</dbReference>
<evidence type="ECO:0000256" key="2">
    <source>
        <dbReference type="ARBA" id="ARBA00022598"/>
    </source>
</evidence>
<dbReference type="NCBIfam" id="NF004837">
    <property type="entry name" value="PRK06187.1"/>
    <property type="match status" value="1"/>
</dbReference>
<dbReference type="PANTHER" id="PTHR43201:SF5">
    <property type="entry name" value="MEDIUM-CHAIN ACYL-COA LIGASE ACSF2, MITOCHONDRIAL"/>
    <property type="match status" value="1"/>
</dbReference>
<feature type="domain" description="AMP-dependent synthetase/ligase" evidence="6">
    <location>
        <begin position="13"/>
        <end position="362"/>
    </location>
</feature>
<dbReference type="CDD" id="cd17631">
    <property type="entry name" value="FACL_FadD13-like"/>
    <property type="match status" value="1"/>
</dbReference>
<evidence type="ECO:0000256" key="3">
    <source>
        <dbReference type="ARBA" id="ARBA00051915"/>
    </source>
</evidence>
<dbReference type="InterPro" id="IPR020845">
    <property type="entry name" value="AMP-binding_CS"/>
</dbReference>
<organism evidence="8 9">
    <name type="scientific">Tsuneonella litorea</name>
    <dbReference type="NCBI Taxonomy" id="2976475"/>
    <lineage>
        <taxon>Bacteria</taxon>
        <taxon>Pseudomonadati</taxon>
        <taxon>Pseudomonadota</taxon>
        <taxon>Alphaproteobacteria</taxon>
        <taxon>Sphingomonadales</taxon>
        <taxon>Erythrobacteraceae</taxon>
        <taxon>Tsuneonella</taxon>
    </lineage>
</organism>
<dbReference type="InterPro" id="IPR045851">
    <property type="entry name" value="AMP-bd_C_sf"/>
</dbReference>
<dbReference type="GO" id="GO:0031956">
    <property type="term" value="F:medium-chain fatty acid-CoA ligase activity"/>
    <property type="evidence" value="ECO:0007669"/>
    <property type="project" value="TreeGrafter"/>
</dbReference>
<evidence type="ECO:0000256" key="4">
    <source>
        <dbReference type="ARBA" id="ARBA00066616"/>
    </source>
</evidence>
<evidence type="ECO:0000259" key="7">
    <source>
        <dbReference type="Pfam" id="PF13193"/>
    </source>
</evidence>
<sequence length="503" mass="54490">MNEAAPIDIVSMLRRHAAVRPDARCLTNGDETLDFGALERRSNAAANLLSARGIACGDRVALLCPTSPSVFELLFACAKIGAILVPLNWRLSPREIAQIIEDSDPSLIVLDASLSPLLDEVVGRDRLALEDYPALRDAAADTDPAAMIEADIPVLILYTSGTTGLPKGAMLSQRNLSYLGRMAGELWGFTSESVNLVAMPLFHIGGIGYALLALSQGGETVLLPGADPSSVIDTMRRHGVTHGFFVPTVVQRLVDHVTETGAPPPPIGTIFYGAAPIGEELLERARTTFRCGFVHVYGMTETAGTTVTLLPHEHEGERLRSCGRPMPWVELELVDPATGRKVDAGQTGEIRMRSPAIMLGYWHKPEETARAVTPDGWLCSGDAAYADEEGYLFIQDRYKDMIVSGGENIYPSEIDNVLLHHPAVAEVAVIGVPHPKWGETPCAYVILREGGEASAADLIAFTRDRLAHYKCPTSIRFVKELPRNASGKILKRELRELDTAGSR</sequence>
<dbReference type="EC" id="6.2.1.44" evidence="4"/>
<dbReference type="PANTHER" id="PTHR43201">
    <property type="entry name" value="ACYL-COA SYNTHETASE"/>
    <property type="match status" value="1"/>
</dbReference>
<dbReference type="InterPro" id="IPR042099">
    <property type="entry name" value="ANL_N_sf"/>
</dbReference>
<comment type="caution">
    <text evidence="8">The sequence shown here is derived from an EMBL/GenBank/DDBJ whole genome shotgun (WGS) entry which is preliminary data.</text>
</comment>
<name>A0A9X2W2D9_9SPHN</name>
<reference evidence="8" key="1">
    <citation type="submission" date="2022-09" db="EMBL/GenBank/DDBJ databases">
        <title>The genome sequence of Tsuneonella sp. YG55.</title>
        <authorList>
            <person name="Liu Y."/>
        </authorList>
    </citation>
    <scope>NUCLEOTIDE SEQUENCE</scope>
    <source>
        <strain evidence="8">YG55</strain>
    </source>
</reference>
<dbReference type="PROSITE" id="PS00455">
    <property type="entry name" value="AMP_BINDING"/>
    <property type="match status" value="1"/>
</dbReference>
<gene>
    <name evidence="8" type="ORF">N0B51_11310</name>
</gene>
<dbReference type="SUPFAM" id="SSF56801">
    <property type="entry name" value="Acetyl-CoA synthetase-like"/>
    <property type="match status" value="1"/>
</dbReference>
<dbReference type="Gene3D" id="3.30.300.30">
    <property type="match status" value="1"/>
</dbReference>
<dbReference type="Gene3D" id="3.40.50.12780">
    <property type="entry name" value="N-terminal domain of ligase-like"/>
    <property type="match status" value="1"/>
</dbReference>
<comment type="catalytic activity">
    <reaction evidence="3">
        <text>3-(methylsulfanyl)propanoate + ATP + CoA = 3-(methylsulfanyl)propanoyl-CoA + AMP + diphosphate</text>
        <dbReference type="Rhea" id="RHEA:43052"/>
        <dbReference type="ChEBI" id="CHEBI:30616"/>
        <dbReference type="ChEBI" id="CHEBI:33019"/>
        <dbReference type="ChEBI" id="CHEBI:49016"/>
        <dbReference type="ChEBI" id="CHEBI:57287"/>
        <dbReference type="ChEBI" id="CHEBI:82815"/>
        <dbReference type="ChEBI" id="CHEBI:456215"/>
        <dbReference type="EC" id="6.2.1.44"/>
    </reaction>
    <physiologicalReaction direction="left-to-right" evidence="3">
        <dbReference type="Rhea" id="RHEA:43053"/>
    </physiologicalReaction>
</comment>
<dbReference type="RefSeq" id="WP_259962473.1">
    <property type="nucleotide sequence ID" value="NZ_JAOAMV010000005.1"/>
</dbReference>
<accession>A0A9X2W2D9</accession>
<proteinExistence type="inferred from homology"/>
<evidence type="ECO:0000256" key="5">
    <source>
        <dbReference type="ARBA" id="ARBA00067668"/>
    </source>
</evidence>